<sequence length="98" mass="11404">MEEGNDKHGLHYRLPRTRRQHNSIWVIVDKVTKSAHFLAVKTTDSAEDYAKLYINEIVRSWYSSKSQYNISSTDGWSGRTYHSNLRGHVESLCDQFQG</sequence>
<dbReference type="PANTHER" id="PTHR45835">
    <property type="entry name" value="YALI0A06105P"/>
    <property type="match status" value="1"/>
</dbReference>
<protein>
    <recommendedName>
        <fullName evidence="3">Integrase catalytic domain-containing protein</fullName>
    </recommendedName>
</protein>
<dbReference type="AlphaFoldDB" id="A0AAF0ZL60"/>
<name>A0AAF0ZL60_SOLVR</name>
<evidence type="ECO:0000313" key="2">
    <source>
        <dbReference type="Proteomes" id="UP001234989"/>
    </source>
</evidence>
<keyword evidence="2" id="KW-1185">Reference proteome</keyword>
<evidence type="ECO:0000313" key="1">
    <source>
        <dbReference type="EMBL" id="WMV41705.1"/>
    </source>
</evidence>
<reference evidence="1" key="1">
    <citation type="submission" date="2023-08" db="EMBL/GenBank/DDBJ databases">
        <title>A de novo genome assembly of Solanum verrucosum Schlechtendal, a Mexican diploid species geographically isolated from the other diploid A-genome species in potato relatives.</title>
        <authorList>
            <person name="Hosaka K."/>
        </authorList>
    </citation>
    <scope>NUCLEOTIDE SEQUENCE</scope>
    <source>
        <tissue evidence="1">Young leaves</tissue>
    </source>
</reference>
<accession>A0AAF0ZL60</accession>
<dbReference type="EMBL" id="CP133619">
    <property type="protein sequence ID" value="WMV41705.1"/>
    <property type="molecule type" value="Genomic_DNA"/>
</dbReference>
<dbReference type="Proteomes" id="UP001234989">
    <property type="component" value="Chromosome 8"/>
</dbReference>
<evidence type="ECO:0008006" key="3">
    <source>
        <dbReference type="Google" id="ProtNLM"/>
    </source>
</evidence>
<gene>
    <name evidence="1" type="ORF">MTR67_035090</name>
</gene>
<dbReference type="PANTHER" id="PTHR45835:SF91">
    <property type="entry name" value="RETROTRANSPOSON, TY3-GYPSY SUBCLASS-LIKE PROTEIN"/>
    <property type="match status" value="1"/>
</dbReference>
<organism evidence="1 2">
    <name type="scientific">Solanum verrucosum</name>
    <dbReference type="NCBI Taxonomy" id="315347"/>
    <lineage>
        <taxon>Eukaryota</taxon>
        <taxon>Viridiplantae</taxon>
        <taxon>Streptophyta</taxon>
        <taxon>Embryophyta</taxon>
        <taxon>Tracheophyta</taxon>
        <taxon>Spermatophyta</taxon>
        <taxon>Magnoliopsida</taxon>
        <taxon>eudicotyledons</taxon>
        <taxon>Gunneridae</taxon>
        <taxon>Pentapetalae</taxon>
        <taxon>asterids</taxon>
        <taxon>lamiids</taxon>
        <taxon>Solanales</taxon>
        <taxon>Solanaceae</taxon>
        <taxon>Solanoideae</taxon>
        <taxon>Solaneae</taxon>
        <taxon>Solanum</taxon>
    </lineage>
</organism>
<proteinExistence type="predicted"/>